<dbReference type="SUPFAM" id="SSF53850">
    <property type="entry name" value="Periplasmic binding protein-like II"/>
    <property type="match status" value="1"/>
</dbReference>
<dbReference type="PROSITE" id="PS51257">
    <property type="entry name" value="PROKAR_LIPOPROTEIN"/>
    <property type="match status" value="1"/>
</dbReference>
<dbReference type="InterPro" id="IPR006059">
    <property type="entry name" value="SBP"/>
</dbReference>
<sequence length="424" mass="47635">MTMKLRKIAGIALAVGMCATMLAGCGGGSGSSNADSKEITFWNPFVGADGSNMKKMIDEYNKTNPEFKIKNVSLKEGDMYTKIPTVVNSGKNIPDLNIVHAERIKQYKDNDMLETYDDLLADYPDIKAENYVGEAWNLGELDGSRYSLPLDIHNWGTYYNKELLEKYAPTALDDNILTFDEVKEAAAKAKNDDVRGIAVTWVKPNFLSLMKQEGGALTEDGTAPTLDTEASKNAISLWADLYKDGLTTKDGEDPTQLFLAGKLLFFPEGIWLQNNIKEAKFDWGLTNSPQLSDDLSKTVNWASSHQFVMFKNEARSEEKTKGIMEFINWLRTNSLEWAKAGQNPATLDILNNEEYKEMPQSIFLSTPEQQETLSIFDYKYNGYVSEYLDAHGFDTIFGKQKVDDFLTNMQKEVTDKISKDSSNK</sequence>
<dbReference type="AlphaFoldDB" id="A0A1L8RI70"/>
<dbReference type="PANTHER" id="PTHR43649:SF14">
    <property type="entry name" value="BLR3389 PROTEIN"/>
    <property type="match status" value="1"/>
</dbReference>
<dbReference type="Pfam" id="PF13416">
    <property type="entry name" value="SBP_bac_8"/>
    <property type="match status" value="1"/>
</dbReference>
<accession>A0A1L8RI70</accession>
<dbReference type="STRING" id="214095.RU97_GL001028"/>
<evidence type="ECO:0000256" key="1">
    <source>
        <dbReference type="SAM" id="SignalP"/>
    </source>
</evidence>
<evidence type="ECO:0000313" key="2">
    <source>
        <dbReference type="EMBL" id="OJG19457.1"/>
    </source>
</evidence>
<dbReference type="Gene3D" id="3.40.190.10">
    <property type="entry name" value="Periplasmic binding protein-like II"/>
    <property type="match status" value="1"/>
</dbReference>
<evidence type="ECO:0000313" key="3">
    <source>
        <dbReference type="Proteomes" id="UP000181884"/>
    </source>
</evidence>
<keyword evidence="1" id="KW-0732">Signal</keyword>
<dbReference type="PANTHER" id="PTHR43649">
    <property type="entry name" value="ARABINOSE-BINDING PROTEIN-RELATED"/>
    <property type="match status" value="1"/>
</dbReference>
<comment type="caution">
    <text evidence="2">The sequence shown here is derived from an EMBL/GenBank/DDBJ whole genome shotgun (WGS) entry which is preliminary data.</text>
</comment>
<protein>
    <submittedName>
        <fullName evidence="2">Sugar ABC transporter substrate-binding protein</fullName>
    </submittedName>
</protein>
<name>A0A1L8RI70_9ENTE</name>
<dbReference type="InterPro" id="IPR050490">
    <property type="entry name" value="Bact_solute-bd_prot1"/>
</dbReference>
<proteinExistence type="predicted"/>
<dbReference type="Proteomes" id="UP000181884">
    <property type="component" value="Unassembled WGS sequence"/>
</dbReference>
<feature type="signal peptide" evidence="1">
    <location>
        <begin position="1"/>
        <end position="23"/>
    </location>
</feature>
<keyword evidence="3" id="KW-1185">Reference proteome</keyword>
<dbReference type="EMBL" id="JXKH01000002">
    <property type="protein sequence ID" value="OJG19457.1"/>
    <property type="molecule type" value="Genomic_DNA"/>
</dbReference>
<reference evidence="2 3" key="1">
    <citation type="submission" date="2014-12" db="EMBL/GenBank/DDBJ databases">
        <title>Draft genome sequences of 29 type strains of Enterococci.</title>
        <authorList>
            <person name="Zhong Z."/>
            <person name="Sun Z."/>
            <person name="Liu W."/>
            <person name="Zhang W."/>
            <person name="Zhang H."/>
        </authorList>
    </citation>
    <scope>NUCLEOTIDE SEQUENCE [LARGE SCALE GENOMIC DNA]</scope>
    <source>
        <strain evidence="2 3">DSM 17029</strain>
    </source>
</reference>
<organism evidence="2 3">
    <name type="scientific">Enterococcus canis</name>
    <dbReference type="NCBI Taxonomy" id="214095"/>
    <lineage>
        <taxon>Bacteria</taxon>
        <taxon>Bacillati</taxon>
        <taxon>Bacillota</taxon>
        <taxon>Bacilli</taxon>
        <taxon>Lactobacillales</taxon>
        <taxon>Enterococcaceae</taxon>
        <taxon>Enterococcus</taxon>
    </lineage>
</organism>
<feature type="chain" id="PRO_5038698329" evidence="1">
    <location>
        <begin position="24"/>
        <end position="424"/>
    </location>
</feature>
<gene>
    <name evidence="2" type="ORF">RU97_GL001028</name>
</gene>